<accession>A0A1B6KGI4</accession>
<reference evidence="2" key="1">
    <citation type="submission" date="2015-11" db="EMBL/GenBank/DDBJ databases">
        <title>De novo transcriptome assembly of four potential Pierce s Disease insect vectors from Arizona vineyards.</title>
        <authorList>
            <person name="Tassone E.E."/>
        </authorList>
    </citation>
    <scope>NUCLEOTIDE SEQUENCE</scope>
</reference>
<sequence length="117" mass="12574">GVKGVMSAEDNGQGNSCWDRCVHWSDLIVRADPKRSQMMRSNHLVNGNHVGNGNHVANGNHVGNGNHPGNGTSGNYLGNGKVKSNGHLQNGAPRGWANGHVKRGDDKHSTLSRYWTV</sequence>
<protein>
    <submittedName>
        <fullName evidence="2">Uncharacterized protein</fullName>
    </submittedName>
</protein>
<name>A0A1B6KGI4_9HEMI</name>
<evidence type="ECO:0000313" key="2">
    <source>
        <dbReference type="EMBL" id="JAT10582.1"/>
    </source>
</evidence>
<feature type="non-terminal residue" evidence="2">
    <location>
        <position position="1"/>
    </location>
</feature>
<dbReference type="AlphaFoldDB" id="A0A1B6KGI4"/>
<feature type="region of interest" description="Disordered" evidence="1">
    <location>
        <begin position="61"/>
        <end position="117"/>
    </location>
</feature>
<gene>
    <name evidence="2" type="ORF">g.51812</name>
</gene>
<proteinExistence type="predicted"/>
<feature type="non-terminal residue" evidence="2">
    <location>
        <position position="117"/>
    </location>
</feature>
<evidence type="ECO:0000256" key="1">
    <source>
        <dbReference type="SAM" id="MobiDB-lite"/>
    </source>
</evidence>
<organism evidence="2">
    <name type="scientific">Graphocephala atropunctata</name>
    <dbReference type="NCBI Taxonomy" id="36148"/>
    <lineage>
        <taxon>Eukaryota</taxon>
        <taxon>Metazoa</taxon>
        <taxon>Ecdysozoa</taxon>
        <taxon>Arthropoda</taxon>
        <taxon>Hexapoda</taxon>
        <taxon>Insecta</taxon>
        <taxon>Pterygota</taxon>
        <taxon>Neoptera</taxon>
        <taxon>Paraneoptera</taxon>
        <taxon>Hemiptera</taxon>
        <taxon>Auchenorrhyncha</taxon>
        <taxon>Membracoidea</taxon>
        <taxon>Cicadellidae</taxon>
        <taxon>Cicadellinae</taxon>
        <taxon>Cicadellini</taxon>
        <taxon>Graphocephala</taxon>
    </lineage>
</organism>
<dbReference type="EMBL" id="GEBQ01029395">
    <property type="protein sequence ID" value="JAT10582.1"/>
    <property type="molecule type" value="Transcribed_RNA"/>
</dbReference>